<feature type="signal peptide" evidence="1">
    <location>
        <begin position="1"/>
        <end position="16"/>
    </location>
</feature>
<dbReference type="EMBL" id="CM018035">
    <property type="protein sequence ID" value="KAA8542947.1"/>
    <property type="molecule type" value="Genomic_DNA"/>
</dbReference>
<keyword evidence="3" id="KW-1185">Reference proteome</keyword>
<evidence type="ECO:0000256" key="1">
    <source>
        <dbReference type="SAM" id="SignalP"/>
    </source>
</evidence>
<name>A0A5J5BMF4_9ASTE</name>
<protein>
    <submittedName>
        <fullName evidence="2">Uncharacterized protein</fullName>
    </submittedName>
</protein>
<evidence type="ECO:0000313" key="2">
    <source>
        <dbReference type="EMBL" id="KAA8542947.1"/>
    </source>
</evidence>
<sequence>MAAILITMWTARVAMIRPMLAFLRQRNSREAFGGLLETTSEECWALGDYSSALAYDWLNKECIVKNQVAKIASGGKELVPIGVEDSTEPLVCAPLAVLAPMEYDKPQERSSIPGINKPESSWNLKSRFDIDRANWLEEGRKAENSKEKSDRKLRKVLQNPELYINYGDTMVADQVDGERKVLLAIEAP</sequence>
<evidence type="ECO:0000313" key="3">
    <source>
        <dbReference type="Proteomes" id="UP000325577"/>
    </source>
</evidence>
<accession>A0A5J5BMF4</accession>
<dbReference type="AlphaFoldDB" id="A0A5J5BMF4"/>
<feature type="chain" id="PRO_5023843255" evidence="1">
    <location>
        <begin position="17"/>
        <end position="188"/>
    </location>
</feature>
<organism evidence="2 3">
    <name type="scientific">Nyssa sinensis</name>
    <dbReference type="NCBI Taxonomy" id="561372"/>
    <lineage>
        <taxon>Eukaryota</taxon>
        <taxon>Viridiplantae</taxon>
        <taxon>Streptophyta</taxon>
        <taxon>Embryophyta</taxon>
        <taxon>Tracheophyta</taxon>
        <taxon>Spermatophyta</taxon>
        <taxon>Magnoliopsida</taxon>
        <taxon>eudicotyledons</taxon>
        <taxon>Gunneridae</taxon>
        <taxon>Pentapetalae</taxon>
        <taxon>asterids</taxon>
        <taxon>Cornales</taxon>
        <taxon>Nyssaceae</taxon>
        <taxon>Nyssa</taxon>
    </lineage>
</organism>
<gene>
    <name evidence="2" type="ORF">F0562_024099</name>
</gene>
<dbReference type="Proteomes" id="UP000325577">
    <property type="component" value="Linkage Group LG12"/>
</dbReference>
<keyword evidence="1" id="KW-0732">Signal</keyword>
<reference evidence="2 3" key="1">
    <citation type="submission" date="2019-09" db="EMBL/GenBank/DDBJ databases">
        <title>A chromosome-level genome assembly of the Chinese tupelo Nyssa sinensis.</title>
        <authorList>
            <person name="Yang X."/>
            <person name="Kang M."/>
            <person name="Yang Y."/>
            <person name="Xiong H."/>
            <person name="Wang M."/>
            <person name="Zhang Z."/>
            <person name="Wang Z."/>
            <person name="Wu H."/>
            <person name="Ma T."/>
            <person name="Liu J."/>
            <person name="Xi Z."/>
        </authorList>
    </citation>
    <scope>NUCLEOTIDE SEQUENCE [LARGE SCALE GENOMIC DNA]</scope>
    <source>
        <strain evidence="2">J267</strain>
        <tissue evidence="2">Leaf</tissue>
    </source>
</reference>
<proteinExistence type="predicted"/>